<feature type="domain" description="Type II methyltransferase M.TaqI-like" evidence="6">
    <location>
        <begin position="440"/>
        <end position="690"/>
    </location>
</feature>
<organism evidence="7 9">
    <name type="scientific">Sellimonas catena</name>
    <dbReference type="NCBI Taxonomy" id="2994035"/>
    <lineage>
        <taxon>Bacteria</taxon>
        <taxon>Bacillati</taxon>
        <taxon>Bacillota</taxon>
        <taxon>Clostridia</taxon>
        <taxon>Lachnospirales</taxon>
        <taxon>Lachnospiraceae</taxon>
        <taxon>Sellimonas</taxon>
    </lineage>
</organism>
<evidence type="ECO:0000313" key="8">
    <source>
        <dbReference type="EMBL" id="GLG89691.1"/>
    </source>
</evidence>
<dbReference type="InterPro" id="IPR029063">
    <property type="entry name" value="SAM-dependent_MTases_sf"/>
</dbReference>
<evidence type="ECO:0000256" key="2">
    <source>
        <dbReference type="ARBA" id="ARBA00022603"/>
    </source>
</evidence>
<evidence type="ECO:0000313" key="7">
    <source>
        <dbReference type="EMBL" id="GLG04146.1"/>
    </source>
</evidence>
<keyword evidence="2 7" id="KW-0489">Methyltransferase</keyword>
<accession>A0A9W6C3R3</accession>
<dbReference type="AlphaFoldDB" id="A0A9W6C3R3"/>
<dbReference type="InterPro" id="IPR002052">
    <property type="entry name" value="DNA_methylase_N6_adenine_CS"/>
</dbReference>
<reference evidence="7" key="1">
    <citation type="submission" date="2022-11" db="EMBL/GenBank/DDBJ databases">
        <title>Draft genome sequence of Sellimonas catena strain 12EGH17.</title>
        <authorList>
            <person name="Atsushi H."/>
            <person name="Moriya O."/>
            <person name="Mitsuo S."/>
        </authorList>
    </citation>
    <scope>NUCLEOTIDE SEQUENCE</scope>
    <source>
        <strain evidence="7">12EGH17</strain>
    </source>
</reference>
<sequence>MINSEIRFYIHNHKEELFEKLVEARSGNENKEENFRQNYAIILDNLFKQLKIKENINIENEFTVFKGRIDSLYGNFIIEYKYPTRISASNTTSNMEFVKQVQRQIEGFYQKTSIPVNKVMGVVFDGYYVIYVKKQGDSWNISTPQEMSVNSHELFLMRLLSVNSSGKALVVENLIKDFGPSSIQSKRIISTFYNKLESNQKINKTKILFEQWQMLYREVCGYSFETRDLKIKGLKELYSLQTEIINYPHLIFAIQTYFSLLIKVLSLNILTYLKDNALIEKFHFHTENFEKLRNDFKDIEEGGVFRRLGISNFLEGDFFSWYLYLWDDEIGELLQNLIETFEKYDYSIIVLERDIAKDLLKNLYYELLPAAMRRALGEFYTPDWLAEFLIEDLHPQIKEDTLFLDPTCGSGTFLVMLIKKIINCYSSSITSEKLLKIITNSVCGYDLNPLAVICARANYIIALGDVLSECEEPIEIPIYLCDAMLTVLEGYEENKDCYIIPTKAETFILPKKLVDMKEINNVLDIVNDLIHRNSSLNVFEKQLMKQLPELIQSLSPKEYQILRDFYIKMEELNEKKIDGIWANVIKNAFAPVFQRKVDYIIGNPPWIDWQNLPENYRDSIQKYWYDYCVFDHKGLKAQLGSAHDDISVLMTYVIMDNFLKDGGKLAFVINQNLLQSSGGGDGFRKFTIKEKIPVSVKSVNDFVEIEPFKDLEVSNKTATIILQKNEENRYPIVYKKWYKCNKKVIDSNENKEKVLKKLIKCKELYATPINEYNSPWMIATKEQKRIFDRIISKEANPFYRARKGVDTSANAIFWVKEKKKIKSNLVLVDNSPENSRKRITYVSNFPLENDYIYPLLRGKDVKKWKYNSEYSIILPYTNDGKVIEKDELIITCPNVYDYFFMENHGFLPILKERATYKKLILKQNKHAPEYSLYNIGKYTFSPYKVIWKALAKGVAAVTISNENERMLVPDHNLVMVPLENETEAYYLTGILNSDIVSEFVNAYVAWFISGHILERINIPKYCDENLLHNEIAELAKNAHLMVGDEKRLGEIEEELNKKVNKLLLDC</sequence>
<gene>
    <name evidence="7" type="ORF">Selli1_13200</name>
    <name evidence="8" type="ORF">Selli2_11180</name>
</gene>
<proteinExistence type="predicted"/>
<dbReference type="RefSeq" id="WP_138372381.1">
    <property type="nucleotide sequence ID" value="NZ_BSBO01000011.1"/>
</dbReference>
<keyword evidence="3" id="KW-0808">Transferase</keyword>
<dbReference type="Proteomes" id="UP001145094">
    <property type="component" value="Unassembled WGS sequence"/>
</dbReference>
<dbReference type="InterPro" id="IPR011639">
    <property type="entry name" value="MethylTrfase_TaqI-like_dom"/>
</dbReference>
<dbReference type="Pfam" id="PF07669">
    <property type="entry name" value="Eco57I"/>
    <property type="match status" value="1"/>
</dbReference>
<dbReference type="GO" id="GO:0009007">
    <property type="term" value="F:site-specific DNA-methyltransferase (adenine-specific) activity"/>
    <property type="evidence" value="ECO:0007669"/>
    <property type="project" value="UniProtKB-EC"/>
</dbReference>
<evidence type="ECO:0000256" key="3">
    <source>
        <dbReference type="ARBA" id="ARBA00022679"/>
    </source>
</evidence>
<evidence type="ECO:0000259" key="6">
    <source>
        <dbReference type="Pfam" id="PF07669"/>
    </source>
</evidence>
<reference evidence="7 9" key="5">
    <citation type="journal article" date="2023" name="Int. J. Syst. Evol. Microbiol.">
        <title>Sellimonas catena sp. nov., isolated from human faeces.</title>
        <authorList>
            <person name="Hisatomi A."/>
            <person name="Ohkuma M."/>
            <person name="Sakamoto M."/>
        </authorList>
    </citation>
    <scope>NUCLEOTIDE SEQUENCE [LARGE SCALE GENOMIC DNA]</scope>
    <source>
        <strain evidence="7 9">12EGH17</strain>
        <strain evidence="8">18CBH55</strain>
    </source>
</reference>
<evidence type="ECO:0000256" key="4">
    <source>
        <dbReference type="ARBA" id="ARBA00022691"/>
    </source>
</evidence>
<dbReference type="Gene3D" id="3.40.50.150">
    <property type="entry name" value="Vaccinia Virus protein VP39"/>
    <property type="match status" value="1"/>
</dbReference>
<comment type="caution">
    <text evidence="7">The sequence shown here is derived from an EMBL/GenBank/DDBJ whole genome shotgun (WGS) entry which is preliminary data.</text>
</comment>
<keyword evidence="9" id="KW-1185">Reference proteome</keyword>
<reference evidence="8" key="4">
    <citation type="submission" date="2022-11" db="EMBL/GenBank/DDBJ databases">
        <title>Draft genome sequence of Sellimonas catena strain 18CBH55.</title>
        <authorList>
            <person name="Hisatomi A."/>
            <person name="Ohkuma M."/>
            <person name="Sakamoto M."/>
        </authorList>
    </citation>
    <scope>NUCLEOTIDE SEQUENCE</scope>
    <source>
        <strain evidence="8">18CBH55</strain>
    </source>
</reference>
<reference evidence="7" key="2">
    <citation type="submission" date="2022-11" db="EMBL/GenBank/DDBJ databases">
        <title>Draft genome sequence of Sellimonas catena strain 12EGH17.</title>
        <authorList>
            <person name="Hisatomi A."/>
            <person name="Ohkuma M."/>
            <person name="Sakamoto M."/>
        </authorList>
    </citation>
    <scope>NUCLEOTIDE SEQUENCE</scope>
    <source>
        <strain evidence="7">12EGH17</strain>
    </source>
</reference>
<dbReference type="EMBL" id="BSCH01000006">
    <property type="protein sequence ID" value="GLG89691.1"/>
    <property type="molecule type" value="Genomic_DNA"/>
</dbReference>
<protein>
    <recommendedName>
        <fullName evidence="1">site-specific DNA-methyltransferase (adenine-specific)</fullName>
        <ecNumber evidence="1">2.1.1.72</ecNumber>
    </recommendedName>
</protein>
<comment type="catalytic activity">
    <reaction evidence="5">
        <text>a 2'-deoxyadenosine in DNA + S-adenosyl-L-methionine = an N(6)-methyl-2'-deoxyadenosine in DNA + S-adenosyl-L-homocysteine + H(+)</text>
        <dbReference type="Rhea" id="RHEA:15197"/>
        <dbReference type="Rhea" id="RHEA-COMP:12418"/>
        <dbReference type="Rhea" id="RHEA-COMP:12419"/>
        <dbReference type="ChEBI" id="CHEBI:15378"/>
        <dbReference type="ChEBI" id="CHEBI:57856"/>
        <dbReference type="ChEBI" id="CHEBI:59789"/>
        <dbReference type="ChEBI" id="CHEBI:90615"/>
        <dbReference type="ChEBI" id="CHEBI:90616"/>
        <dbReference type="EC" id="2.1.1.72"/>
    </reaction>
</comment>
<keyword evidence="4" id="KW-0949">S-adenosyl-L-methionine</keyword>
<evidence type="ECO:0000313" key="9">
    <source>
        <dbReference type="Proteomes" id="UP001145145"/>
    </source>
</evidence>
<name>A0A9W6C3R3_9FIRM</name>
<dbReference type="PANTHER" id="PTHR33841">
    <property type="entry name" value="DNA METHYLTRANSFERASE YEEA-RELATED"/>
    <property type="match status" value="1"/>
</dbReference>
<reference evidence="8" key="3">
    <citation type="submission" date="2022-11" db="EMBL/GenBank/DDBJ databases">
        <title>Draft genome sequence of Sellimonas catena strain 18CBH55.</title>
        <authorList>
            <person name="Atsushi H."/>
            <person name="Moriya O."/>
            <person name="Mitsuo S."/>
        </authorList>
    </citation>
    <scope>NUCLEOTIDE SEQUENCE</scope>
    <source>
        <strain evidence="8">18CBH55</strain>
    </source>
</reference>
<dbReference type="GO" id="GO:0006304">
    <property type="term" value="P:DNA modification"/>
    <property type="evidence" value="ECO:0007669"/>
    <property type="project" value="InterPro"/>
</dbReference>
<dbReference type="GO" id="GO:0032259">
    <property type="term" value="P:methylation"/>
    <property type="evidence" value="ECO:0007669"/>
    <property type="project" value="UniProtKB-KW"/>
</dbReference>
<dbReference type="PANTHER" id="PTHR33841:SF4">
    <property type="entry name" value="RESTRICTION MODIFICATION SYSTEM DNA SPECIFICITY DOMAIN"/>
    <property type="match status" value="1"/>
</dbReference>
<evidence type="ECO:0000256" key="1">
    <source>
        <dbReference type="ARBA" id="ARBA00011900"/>
    </source>
</evidence>
<dbReference type="Proteomes" id="UP001145145">
    <property type="component" value="Unassembled WGS sequence"/>
</dbReference>
<dbReference type="InterPro" id="IPR050953">
    <property type="entry name" value="N4_N6_ade-DNA_methylase"/>
</dbReference>
<dbReference type="PRINTS" id="PR00507">
    <property type="entry name" value="N12N6MTFRASE"/>
</dbReference>
<dbReference type="GO" id="GO:0003676">
    <property type="term" value="F:nucleic acid binding"/>
    <property type="evidence" value="ECO:0007669"/>
    <property type="project" value="InterPro"/>
</dbReference>
<dbReference type="SUPFAM" id="SSF53335">
    <property type="entry name" value="S-adenosyl-L-methionine-dependent methyltransferases"/>
    <property type="match status" value="1"/>
</dbReference>
<evidence type="ECO:0000256" key="5">
    <source>
        <dbReference type="ARBA" id="ARBA00047942"/>
    </source>
</evidence>
<dbReference type="EC" id="2.1.1.72" evidence="1"/>
<dbReference type="PROSITE" id="PS00092">
    <property type="entry name" value="N6_MTASE"/>
    <property type="match status" value="1"/>
</dbReference>
<dbReference type="EMBL" id="BSBO01000011">
    <property type="protein sequence ID" value="GLG04146.1"/>
    <property type="molecule type" value="Genomic_DNA"/>
</dbReference>